<dbReference type="STRING" id="447689.BA195_02895"/>
<dbReference type="AlphaFoldDB" id="A0A1B9Y1H5"/>
<gene>
    <name evidence="2" type="ORF">BA195_02895</name>
</gene>
<keyword evidence="3" id="KW-1185">Reference proteome</keyword>
<dbReference type="Proteomes" id="UP000093186">
    <property type="component" value="Unassembled WGS sequence"/>
</dbReference>
<dbReference type="OrthoDB" id="1187834at2"/>
<evidence type="ECO:0000313" key="2">
    <source>
        <dbReference type="EMBL" id="OCK43668.1"/>
    </source>
</evidence>
<reference evidence="2 3" key="1">
    <citation type="submission" date="2016-06" db="EMBL/GenBank/DDBJ databases">
        <title>Draft Genome Sequence of Tenacibaculum soleae UCD-KL19.</title>
        <authorList>
            <person name="Eisen J.A."/>
            <person name="Coil D.A."/>
            <person name="Lujan K.M."/>
        </authorList>
    </citation>
    <scope>NUCLEOTIDE SEQUENCE [LARGE SCALE GENOMIC DNA]</scope>
    <source>
        <strain evidence="2 3">UCD-KL19</strain>
    </source>
</reference>
<accession>A0A1B9Y1H5</accession>
<comment type="caution">
    <text evidence="2">The sequence shown here is derived from an EMBL/GenBank/DDBJ whole genome shotgun (WGS) entry which is preliminary data.</text>
</comment>
<organism evidence="2 3">
    <name type="scientific">Tenacibaculum soleae</name>
    <dbReference type="NCBI Taxonomy" id="447689"/>
    <lineage>
        <taxon>Bacteria</taxon>
        <taxon>Pseudomonadati</taxon>
        <taxon>Bacteroidota</taxon>
        <taxon>Flavobacteriia</taxon>
        <taxon>Flavobacteriales</taxon>
        <taxon>Flavobacteriaceae</taxon>
        <taxon>Tenacibaculum</taxon>
    </lineage>
</organism>
<sequence>MSTTKIKNTGFIAFLLVLIITIGLLSYQNASEYADLKDAFKIEKKELETELNSVIKDYETAVSNNNNISLNLSNKLYDIIKLKDTINSLRTSDYRSFRFYRRRISELVTQNKALFNHIDSLNLINNQLLTKNDSVTEVLITKEKQNIKLKHKNNSLDQQKKELKQKIAIAEIIEISSIKVVAMKKRRSGKHTSTSRSNKTDAFKIEFNLLENNIISPGPKPIYIQIINNKNVLFPAKEVTLKNKDKILCNDILAAKYHNKQLSIVSFINVNRNKINKGLYKINVFVDGFYAKSTSIELK</sequence>
<evidence type="ECO:0000313" key="3">
    <source>
        <dbReference type="Proteomes" id="UP000093186"/>
    </source>
</evidence>
<evidence type="ECO:0000256" key="1">
    <source>
        <dbReference type="SAM" id="Coils"/>
    </source>
</evidence>
<evidence type="ECO:0008006" key="4">
    <source>
        <dbReference type="Google" id="ProtNLM"/>
    </source>
</evidence>
<dbReference type="RefSeq" id="WP_068702259.1">
    <property type="nucleotide sequence ID" value="NZ_JAUOSG010000001.1"/>
</dbReference>
<proteinExistence type="predicted"/>
<name>A0A1B9Y1H5_9FLAO</name>
<protein>
    <recommendedName>
        <fullName evidence="4">Chromosome partitioning protein ParA</fullName>
    </recommendedName>
</protein>
<keyword evidence="1" id="KW-0175">Coiled coil</keyword>
<feature type="coiled-coil region" evidence="1">
    <location>
        <begin position="142"/>
        <end position="173"/>
    </location>
</feature>
<feature type="coiled-coil region" evidence="1">
    <location>
        <begin position="30"/>
        <end position="64"/>
    </location>
</feature>
<dbReference type="EMBL" id="MAKX01000001">
    <property type="protein sequence ID" value="OCK43668.1"/>
    <property type="molecule type" value="Genomic_DNA"/>
</dbReference>